<comment type="similarity">
    <text evidence="8">Belongs to the protein kinase superfamily. STE Ser/Thr protein kinase family. COT1 subfamily.</text>
</comment>
<dbReference type="PROSITE" id="PS51285">
    <property type="entry name" value="AGC_KINASE_CTER"/>
    <property type="match status" value="1"/>
</dbReference>
<dbReference type="AlphaFoldDB" id="A0A2H9TMS2"/>
<dbReference type="PROSITE" id="PS50011">
    <property type="entry name" value="PROTEIN_KINASE_DOM"/>
    <property type="match status" value="1"/>
</dbReference>
<evidence type="ECO:0000256" key="3">
    <source>
        <dbReference type="ARBA" id="ARBA00022553"/>
    </source>
</evidence>
<evidence type="ECO:0000313" key="16">
    <source>
        <dbReference type="Proteomes" id="UP000240830"/>
    </source>
</evidence>
<dbReference type="SUPFAM" id="SSF56112">
    <property type="entry name" value="Protein kinase-like (PK-like)"/>
    <property type="match status" value="1"/>
</dbReference>
<keyword evidence="2 12" id="KW-0723">Serine/threonine-protein kinase</keyword>
<organism evidence="15 16">
    <name type="scientific">Paramicrosporidium saccamoebae</name>
    <dbReference type="NCBI Taxonomy" id="1246581"/>
    <lineage>
        <taxon>Eukaryota</taxon>
        <taxon>Fungi</taxon>
        <taxon>Fungi incertae sedis</taxon>
        <taxon>Cryptomycota</taxon>
        <taxon>Cryptomycota incertae sedis</taxon>
        <taxon>Paramicrosporidium</taxon>
    </lineage>
</organism>
<evidence type="ECO:0000256" key="11">
    <source>
        <dbReference type="PROSITE-ProRule" id="PRU10141"/>
    </source>
</evidence>
<gene>
    <name evidence="15" type="ORF">PSACC_01150</name>
</gene>
<protein>
    <recommendedName>
        <fullName evidence="1">non-specific serine/threonine protein kinase</fullName>
        <ecNumber evidence="1">2.7.11.1</ecNumber>
    </recommendedName>
</protein>
<dbReference type="OrthoDB" id="3638488at2759"/>
<evidence type="ECO:0000259" key="14">
    <source>
        <dbReference type="PROSITE" id="PS51285"/>
    </source>
</evidence>
<dbReference type="GO" id="GO:0004674">
    <property type="term" value="F:protein serine/threonine kinase activity"/>
    <property type="evidence" value="ECO:0007669"/>
    <property type="project" value="UniProtKB-KW"/>
</dbReference>
<proteinExistence type="inferred from homology"/>
<dbReference type="EC" id="2.7.11.1" evidence="1"/>
<dbReference type="Pfam" id="PF00069">
    <property type="entry name" value="Pkinase"/>
    <property type="match status" value="2"/>
</dbReference>
<dbReference type="Proteomes" id="UP000240830">
    <property type="component" value="Unassembled WGS sequence"/>
</dbReference>
<evidence type="ECO:0000256" key="4">
    <source>
        <dbReference type="ARBA" id="ARBA00022679"/>
    </source>
</evidence>
<evidence type="ECO:0000256" key="10">
    <source>
        <dbReference type="ARBA" id="ARBA00048679"/>
    </source>
</evidence>
<evidence type="ECO:0000256" key="7">
    <source>
        <dbReference type="ARBA" id="ARBA00022840"/>
    </source>
</evidence>
<dbReference type="SMART" id="SM00133">
    <property type="entry name" value="S_TK_X"/>
    <property type="match status" value="1"/>
</dbReference>
<dbReference type="InterPro" id="IPR000719">
    <property type="entry name" value="Prot_kinase_dom"/>
</dbReference>
<reference evidence="15" key="1">
    <citation type="submission" date="2016-10" db="EMBL/GenBank/DDBJ databases">
        <title>The genome of Paramicrosporidium saccamoebae is the missing link in understanding Cryptomycota and Microsporidia evolution.</title>
        <authorList>
            <person name="Quandt C.A."/>
            <person name="Beaudet D."/>
            <person name="Corsaro D."/>
            <person name="Michel R."/>
            <person name="Corradi N."/>
            <person name="James T."/>
        </authorList>
    </citation>
    <scope>NUCLEOTIDE SEQUENCE [LARGE SCALE GENOMIC DNA]</scope>
    <source>
        <strain evidence="15">KSL3</strain>
    </source>
</reference>
<accession>A0A2H9TMS2</accession>
<evidence type="ECO:0000259" key="13">
    <source>
        <dbReference type="PROSITE" id="PS50011"/>
    </source>
</evidence>
<name>A0A2H9TMS2_9FUNG</name>
<evidence type="ECO:0000256" key="8">
    <source>
        <dbReference type="ARBA" id="ARBA00038271"/>
    </source>
</evidence>
<keyword evidence="5 11" id="KW-0547">Nucleotide-binding</keyword>
<dbReference type="InterPro" id="IPR017441">
    <property type="entry name" value="Protein_kinase_ATP_BS"/>
</dbReference>
<dbReference type="Gene3D" id="3.30.200.20">
    <property type="entry name" value="Phosphorylase Kinase, domain 1"/>
    <property type="match status" value="1"/>
</dbReference>
<evidence type="ECO:0000256" key="6">
    <source>
        <dbReference type="ARBA" id="ARBA00022777"/>
    </source>
</evidence>
<keyword evidence="4" id="KW-0808">Transferase</keyword>
<evidence type="ECO:0000256" key="5">
    <source>
        <dbReference type="ARBA" id="ARBA00022741"/>
    </source>
</evidence>
<keyword evidence="16" id="KW-1185">Reference proteome</keyword>
<dbReference type="InterPro" id="IPR050839">
    <property type="entry name" value="Rho-assoc_Ser/Thr_Kinase"/>
</dbReference>
<feature type="domain" description="Protein kinase" evidence="13">
    <location>
        <begin position="44"/>
        <end position="340"/>
    </location>
</feature>
<dbReference type="PANTHER" id="PTHR22988:SF76">
    <property type="entry name" value="CHROMOSOME UNDETERMINED SCAFFOLD_135, WHOLE GENOME SHOTGUN SEQUENCE"/>
    <property type="match status" value="1"/>
</dbReference>
<dbReference type="STRING" id="1246581.A0A2H9TMS2"/>
<keyword evidence="6" id="KW-0418">Kinase</keyword>
<keyword evidence="7 11" id="KW-0067">ATP-binding</keyword>
<dbReference type="Gene3D" id="1.10.510.10">
    <property type="entry name" value="Transferase(Phosphotransferase) domain 1"/>
    <property type="match status" value="1"/>
</dbReference>
<dbReference type="PANTHER" id="PTHR22988">
    <property type="entry name" value="MYOTONIC DYSTROPHY S/T KINASE-RELATED"/>
    <property type="match status" value="1"/>
</dbReference>
<feature type="binding site" evidence="11">
    <location>
        <position position="73"/>
    </location>
    <ligand>
        <name>ATP</name>
        <dbReference type="ChEBI" id="CHEBI:30616"/>
    </ligand>
</feature>
<keyword evidence="3" id="KW-0597">Phosphoprotein</keyword>
<sequence length="416" mass="47825">MQEPSKQSLEKSAALKLRMEGYYQSIVQQAKERESRYSFAKYQQRTLQVIGKGAFGTVRLVQKIDNGKLYAMKLAHIKAERDLLAESESPWVVQLYYSFQDNNYLYLIMEYLPGGDMMSLLIKLDIFPEDMCRFYMAECVLAIDSVHKLGFVHRDIKPDNILFDSRGHVKLTDFGLSTGFHKTHDSVYYQKLLKGLSSKSRASKSGSEELLDSKKIDLTLSNRDSLGTWKKNRRQLAYSTVGTPDYIAPEVFQNRGYGKECDWWSLGAIMFEMLVGYPPFCSESHTETYQKILRWKEYLVFPSEAFISPAAENLVRRLMCDAEHRLGRLGADEIKQHPFFAGIDWENIRCENAPFIPKLRSMADTSHFPVEDVQAALHDPPPSAQPESGTLVRQKDLAFVGYTYRRFETLARHQAL</sequence>
<dbReference type="InterPro" id="IPR008271">
    <property type="entry name" value="Ser/Thr_kinase_AS"/>
</dbReference>
<comment type="catalytic activity">
    <reaction evidence="9">
        <text>L-threonyl-[protein] + ATP = O-phospho-L-threonyl-[protein] + ADP + H(+)</text>
        <dbReference type="Rhea" id="RHEA:46608"/>
        <dbReference type="Rhea" id="RHEA-COMP:11060"/>
        <dbReference type="Rhea" id="RHEA-COMP:11605"/>
        <dbReference type="ChEBI" id="CHEBI:15378"/>
        <dbReference type="ChEBI" id="CHEBI:30013"/>
        <dbReference type="ChEBI" id="CHEBI:30616"/>
        <dbReference type="ChEBI" id="CHEBI:61977"/>
        <dbReference type="ChEBI" id="CHEBI:456216"/>
        <dbReference type="EC" id="2.7.11.1"/>
    </reaction>
</comment>
<dbReference type="PROSITE" id="PS00108">
    <property type="entry name" value="PROTEIN_KINASE_ST"/>
    <property type="match status" value="1"/>
</dbReference>
<dbReference type="EMBL" id="MTSL01000085">
    <property type="protein sequence ID" value="PJF19037.1"/>
    <property type="molecule type" value="Genomic_DNA"/>
</dbReference>
<evidence type="ECO:0000256" key="2">
    <source>
        <dbReference type="ARBA" id="ARBA00022527"/>
    </source>
</evidence>
<comment type="catalytic activity">
    <reaction evidence="10">
        <text>L-seryl-[protein] + ATP = O-phospho-L-seryl-[protein] + ADP + H(+)</text>
        <dbReference type="Rhea" id="RHEA:17989"/>
        <dbReference type="Rhea" id="RHEA-COMP:9863"/>
        <dbReference type="Rhea" id="RHEA-COMP:11604"/>
        <dbReference type="ChEBI" id="CHEBI:15378"/>
        <dbReference type="ChEBI" id="CHEBI:29999"/>
        <dbReference type="ChEBI" id="CHEBI:30616"/>
        <dbReference type="ChEBI" id="CHEBI:83421"/>
        <dbReference type="ChEBI" id="CHEBI:456216"/>
        <dbReference type="EC" id="2.7.11.1"/>
    </reaction>
</comment>
<dbReference type="PROSITE" id="PS00107">
    <property type="entry name" value="PROTEIN_KINASE_ATP"/>
    <property type="match status" value="1"/>
</dbReference>
<dbReference type="InterPro" id="IPR011009">
    <property type="entry name" value="Kinase-like_dom_sf"/>
</dbReference>
<evidence type="ECO:0000256" key="1">
    <source>
        <dbReference type="ARBA" id="ARBA00012513"/>
    </source>
</evidence>
<comment type="caution">
    <text evidence="15">The sequence shown here is derived from an EMBL/GenBank/DDBJ whole genome shotgun (WGS) entry which is preliminary data.</text>
</comment>
<evidence type="ECO:0000256" key="9">
    <source>
        <dbReference type="ARBA" id="ARBA00047899"/>
    </source>
</evidence>
<dbReference type="GO" id="GO:0005524">
    <property type="term" value="F:ATP binding"/>
    <property type="evidence" value="ECO:0007669"/>
    <property type="project" value="UniProtKB-UniRule"/>
</dbReference>
<evidence type="ECO:0000256" key="12">
    <source>
        <dbReference type="RuleBase" id="RU000304"/>
    </source>
</evidence>
<evidence type="ECO:0000313" key="15">
    <source>
        <dbReference type="EMBL" id="PJF19037.1"/>
    </source>
</evidence>
<dbReference type="SMART" id="SM00220">
    <property type="entry name" value="S_TKc"/>
    <property type="match status" value="1"/>
</dbReference>
<feature type="domain" description="AGC-kinase C-terminal" evidence="14">
    <location>
        <begin position="341"/>
        <end position="414"/>
    </location>
</feature>
<dbReference type="InterPro" id="IPR000961">
    <property type="entry name" value="AGC-kinase_C"/>
</dbReference>